<gene>
    <name evidence="2" type="ORF">ACJMK2_035774</name>
</gene>
<dbReference type="EMBL" id="JBJQND010000006">
    <property type="protein sequence ID" value="KAL3872551.1"/>
    <property type="molecule type" value="Genomic_DNA"/>
</dbReference>
<sequence length="414" mass="48744">MNRNLTLSILLVLLVVIISVLAYHRYFMMTTYDDSSDCLPPSAVNLAQELLPEVDIFLRMYSSGVNYYDGLLIPSLKYFWPGNLSIVVVLDGENQTDRKLGEVLRKQYPFPRVCFQGPANPKIYHGLGHQRMQRDFFYPERFTSKKYVGFIDTDTVFVTRVTRQLLFEEEKPVVIGVYGPAADPFWSESSEITAKIYKTKEVMKCMSYFPVIIKVEHIILLREYLEAIHAKSFDDIFKMYAYLPISQFSWMCQYIWMFHREEYKFYFNQRPTKGNLTWRGENNSPGRVNHTYYNNVLTPEQRTPKPRTSIHYRYTAQWKKVETLRRFLQIGLCFSGGFDVCVEFCSNVEKNSLQEGLFHFEGSDWRWDDRCLEEQRRHYAVVKTMYTDKTTQAIVRAGCQEVVNLTFAIKKVDL</sequence>
<organism evidence="2 3">
    <name type="scientific">Sinanodonta woodiana</name>
    <name type="common">Chinese pond mussel</name>
    <name type="synonym">Anodonta woodiana</name>
    <dbReference type="NCBI Taxonomy" id="1069815"/>
    <lineage>
        <taxon>Eukaryota</taxon>
        <taxon>Metazoa</taxon>
        <taxon>Spiralia</taxon>
        <taxon>Lophotrochozoa</taxon>
        <taxon>Mollusca</taxon>
        <taxon>Bivalvia</taxon>
        <taxon>Autobranchia</taxon>
        <taxon>Heteroconchia</taxon>
        <taxon>Palaeoheterodonta</taxon>
        <taxon>Unionida</taxon>
        <taxon>Unionoidea</taxon>
        <taxon>Unionidae</taxon>
        <taxon>Unioninae</taxon>
        <taxon>Sinanodonta</taxon>
    </lineage>
</organism>
<dbReference type="AlphaFoldDB" id="A0ABD3WG51"/>
<feature type="chain" id="PRO_5044866368" evidence="1">
    <location>
        <begin position="23"/>
        <end position="414"/>
    </location>
</feature>
<name>A0ABD3WG51_SINWO</name>
<keyword evidence="1" id="KW-0732">Signal</keyword>
<keyword evidence="3" id="KW-1185">Reference proteome</keyword>
<feature type="signal peptide" evidence="1">
    <location>
        <begin position="1"/>
        <end position="22"/>
    </location>
</feature>
<reference evidence="2 3" key="1">
    <citation type="submission" date="2024-11" db="EMBL/GenBank/DDBJ databases">
        <title>Chromosome-level genome assembly of the freshwater bivalve Anodonta woodiana.</title>
        <authorList>
            <person name="Chen X."/>
        </authorList>
    </citation>
    <scope>NUCLEOTIDE SEQUENCE [LARGE SCALE GENOMIC DNA]</scope>
    <source>
        <strain evidence="2">MN2024</strain>
        <tissue evidence="2">Gills</tissue>
    </source>
</reference>
<dbReference type="Proteomes" id="UP001634394">
    <property type="component" value="Unassembled WGS sequence"/>
</dbReference>
<accession>A0ABD3WG51</accession>
<comment type="caution">
    <text evidence="2">The sequence shown here is derived from an EMBL/GenBank/DDBJ whole genome shotgun (WGS) entry which is preliminary data.</text>
</comment>
<evidence type="ECO:0000256" key="1">
    <source>
        <dbReference type="SAM" id="SignalP"/>
    </source>
</evidence>
<proteinExistence type="predicted"/>
<evidence type="ECO:0000313" key="2">
    <source>
        <dbReference type="EMBL" id="KAL3872551.1"/>
    </source>
</evidence>
<protein>
    <submittedName>
        <fullName evidence="2">Uncharacterized protein</fullName>
    </submittedName>
</protein>
<evidence type="ECO:0000313" key="3">
    <source>
        <dbReference type="Proteomes" id="UP001634394"/>
    </source>
</evidence>